<evidence type="ECO:0000259" key="2">
    <source>
        <dbReference type="PROSITE" id="PS50943"/>
    </source>
</evidence>
<keyword evidence="4" id="KW-1185">Reference proteome</keyword>
<dbReference type="Pfam" id="PF12844">
    <property type="entry name" value="HTH_19"/>
    <property type="match status" value="1"/>
</dbReference>
<evidence type="ECO:0000313" key="3">
    <source>
        <dbReference type="EMBL" id="PST39111.1"/>
    </source>
</evidence>
<dbReference type="SMART" id="SM00530">
    <property type="entry name" value="HTH_XRE"/>
    <property type="match status" value="1"/>
</dbReference>
<dbReference type="AlphaFoldDB" id="A0A2T3FV28"/>
<protein>
    <recommendedName>
        <fullName evidence="2">HTH cro/C1-type domain-containing protein</fullName>
    </recommendedName>
</protein>
<dbReference type="PANTHER" id="PTHR46797:SF1">
    <property type="entry name" value="METHYLPHOSPHONATE SYNTHASE"/>
    <property type="match status" value="1"/>
</dbReference>
<keyword evidence="1" id="KW-0238">DNA-binding</keyword>
<reference evidence="3 4" key="1">
    <citation type="submission" date="2018-03" db="EMBL/GenBank/DDBJ databases">
        <title>Lachnoclostridium SNUG30386 gen.nov., sp.nov., isolated from human faeces.</title>
        <authorList>
            <person name="Seo B."/>
            <person name="Jeon K."/>
            <person name="Ko G."/>
        </authorList>
    </citation>
    <scope>NUCLEOTIDE SEQUENCE [LARGE SCALE GENOMIC DNA]</scope>
    <source>
        <strain evidence="3 4">SNUG30386</strain>
    </source>
</reference>
<dbReference type="GO" id="GO:0003700">
    <property type="term" value="F:DNA-binding transcription factor activity"/>
    <property type="evidence" value="ECO:0007669"/>
    <property type="project" value="TreeGrafter"/>
</dbReference>
<dbReference type="EMBL" id="PYLO01000001">
    <property type="protein sequence ID" value="PST39111.1"/>
    <property type="molecule type" value="Genomic_DNA"/>
</dbReference>
<dbReference type="PANTHER" id="PTHR46797">
    <property type="entry name" value="HTH-TYPE TRANSCRIPTIONAL REGULATOR"/>
    <property type="match status" value="1"/>
</dbReference>
<dbReference type="CDD" id="cd00093">
    <property type="entry name" value="HTH_XRE"/>
    <property type="match status" value="1"/>
</dbReference>
<proteinExistence type="predicted"/>
<dbReference type="InterPro" id="IPR050807">
    <property type="entry name" value="TransReg_Diox_bact_type"/>
</dbReference>
<evidence type="ECO:0000313" key="4">
    <source>
        <dbReference type="Proteomes" id="UP000241048"/>
    </source>
</evidence>
<feature type="domain" description="HTH cro/C1-type" evidence="2">
    <location>
        <begin position="22"/>
        <end position="77"/>
    </location>
</feature>
<dbReference type="InterPro" id="IPR010982">
    <property type="entry name" value="Lambda_DNA-bd_dom_sf"/>
</dbReference>
<accession>A0A2T3FV28</accession>
<dbReference type="PROSITE" id="PS50943">
    <property type="entry name" value="HTH_CROC1"/>
    <property type="match status" value="1"/>
</dbReference>
<dbReference type="Gene3D" id="1.10.260.40">
    <property type="entry name" value="lambda repressor-like DNA-binding domains"/>
    <property type="match status" value="1"/>
</dbReference>
<name>A0A2T3FV28_9CLOT</name>
<evidence type="ECO:0000256" key="1">
    <source>
        <dbReference type="ARBA" id="ARBA00023125"/>
    </source>
</evidence>
<dbReference type="InterPro" id="IPR001387">
    <property type="entry name" value="Cro/C1-type_HTH"/>
</dbReference>
<gene>
    <name evidence="3" type="ORF">C7U56_04140</name>
</gene>
<dbReference type="GO" id="GO:0005829">
    <property type="term" value="C:cytosol"/>
    <property type="evidence" value="ECO:0007669"/>
    <property type="project" value="TreeGrafter"/>
</dbReference>
<dbReference type="SUPFAM" id="SSF47413">
    <property type="entry name" value="lambda repressor-like DNA-binding domains"/>
    <property type="match status" value="1"/>
</dbReference>
<comment type="caution">
    <text evidence="3">The sequence shown here is derived from an EMBL/GenBank/DDBJ whole genome shotgun (WGS) entry which is preliminary data.</text>
</comment>
<dbReference type="Proteomes" id="UP000241048">
    <property type="component" value="Unassembled WGS sequence"/>
</dbReference>
<dbReference type="GO" id="GO:0003677">
    <property type="term" value="F:DNA binding"/>
    <property type="evidence" value="ECO:0007669"/>
    <property type="project" value="UniProtKB-KW"/>
</dbReference>
<sequence length="122" mass="13924">MEKGVSGVVDIHSDEYIIGQNIRKYRKQKGWSQKDLSDAVDIDRANISGIENGERGVINCVMLKRFARALGVSMDTLMDEEDEPPCADTSIQEKYDMLNPMHQEMVRESIDCYLLKERKVAI</sequence>
<organism evidence="3 4">
    <name type="scientific">Clostridium fessum</name>
    <dbReference type="NCBI Taxonomy" id="2126740"/>
    <lineage>
        <taxon>Bacteria</taxon>
        <taxon>Bacillati</taxon>
        <taxon>Bacillota</taxon>
        <taxon>Clostridia</taxon>
        <taxon>Eubacteriales</taxon>
        <taxon>Clostridiaceae</taxon>
        <taxon>Clostridium</taxon>
    </lineage>
</organism>